<dbReference type="Pfam" id="PF00324">
    <property type="entry name" value="AA_permease"/>
    <property type="match status" value="1"/>
</dbReference>
<name>A0A512DIH7_9PROT</name>
<feature type="transmembrane region" description="Helical" evidence="5">
    <location>
        <begin position="352"/>
        <end position="370"/>
    </location>
</feature>
<dbReference type="InterPro" id="IPR004757">
    <property type="entry name" value="EtNH_permease"/>
</dbReference>
<comment type="caution">
    <text evidence="7">The sequence shown here is derived from an EMBL/GenBank/DDBJ whole genome shotgun (WGS) entry which is preliminary data.</text>
</comment>
<organism evidence="7 8">
    <name type="scientific">Skermanella aerolata</name>
    <dbReference type="NCBI Taxonomy" id="393310"/>
    <lineage>
        <taxon>Bacteria</taxon>
        <taxon>Pseudomonadati</taxon>
        <taxon>Pseudomonadota</taxon>
        <taxon>Alphaproteobacteria</taxon>
        <taxon>Rhodospirillales</taxon>
        <taxon>Azospirillaceae</taxon>
        <taxon>Skermanella</taxon>
    </lineage>
</organism>
<feature type="transmembrane region" description="Helical" evidence="5">
    <location>
        <begin position="294"/>
        <end position="323"/>
    </location>
</feature>
<evidence type="ECO:0000256" key="4">
    <source>
        <dbReference type="ARBA" id="ARBA00023136"/>
    </source>
</evidence>
<dbReference type="GO" id="GO:0055085">
    <property type="term" value="P:transmembrane transport"/>
    <property type="evidence" value="ECO:0007669"/>
    <property type="project" value="InterPro"/>
</dbReference>
<dbReference type="OrthoDB" id="9762947at2"/>
<feature type="transmembrane region" description="Helical" evidence="5">
    <location>
        <begin position="252"/>
        <end position="274"/>
    </location>
</feature>
<feature type="transmembrane region" description="Helical" evidence="5">
    <location>
        <begin position="54"/>
        <end position="76"/>
    </location>
</feature>
<dbReference type="Gene3D" id="1.20.1740.10">
    <property type="entry name" value="Amino acid/polyamine transporter I"/>
    <property type="match status" value="1"/>
</dbReference>
<dbReference type="InterPro" id="IPR004841">
    <property type="entry name" value="AA-permease/SLC12A_dom"/>
</dbReference>
<dbReference type="InterPro" id="IPR050367">
    <property type="entry name" value="APC_superfamily"/>
</dbReference>
<dbReference type="NCBIfam" id="TIGR00908">
    <property type="entry name" value="2A0305"/>
    <property type="match status" value="1"/>
</dbReference>
<feature type="transmembrane region" description="Helical" evidence="5">
    <location>
        <begin position="376"/>
        <end position="402"/>
    </location>
</feature>
<evidence type="ECO:0000313" key="8">
    <source>
        <dbReference type="Proteomes" id="UP000321523"/>
    </source>
</evidence>
<dbReference type="PIRSF" id="PIRSF006060">
    <property type="entry name" value="AA_transporter"/>
    <property type="match status" value="1"/>
</dbReference>
<evidence type="ECO:0000256" key="3">
    <source>
        <dbReference type="ARBA" id="ARBA00022989"/>
    </source>
</evidence>
<feature type="domain" description="Amino acid permease/ SLC12A" evidence="6">
    <location>
        <begin position="44"/>
        <end position="455"/>
    </location>
</feature>
<dbReference type="PANTHER" id="PTHR42770:SF7">
    <property type="entry name" value="MEMBRANE PROTEIN"/>
    <property type="match status" value="1"/>
</dbReference>
<dbReference type="RefSeq" id="WP_044425567.1">
    <property type="nucleotide sequence ID" value="NZ_BJYZ01000002.1"/>
</dbReference>
<feature type="transmembrane region" description="Helical" evidence="5">
    <location>
        <begin position="29"/>
        <end position="48"/>
    </location>
</feature>
<feature type="transmembrane region" description="Helical" evidence="5">
    <location>
        <begin position="414"/>
        <end position="438"/>
    </location>
</feature>
<feature type="transmembrane region" description="Helical" evidence="5">
    <location>
        <begin position="168"/>
        <end position="188"/>
    </location>
</feature>
<feature type="transmembrane region" description="Helical" evidence="5">
    <location>
        <begin position="117"/>
        <end position="137"/>
    </location>
</feature>
<sequence length="493" mass="52358">MPEPESIDGVRYHAVDAAYFEKRGLRKYAGVWSLWALGVGAVISGDFFGWNFGLAAGGFGGLFIATLIVVVMYLGLCFSLAEMSPALPHTGGAYSFGRSALGPWGGFLTGLGENMEYVLTPAVIVVGIGGYLGAIFGTPAELAPVWWLVCYVIFVGLNYWGVELSFKFTLVITFIALAILIVFFVGAISHFDFAANALNIEPGPGGSAFLPFGLAGITAALPFAIWFFLAIEQLPLAAEEAHDPRRDMPRGLLLGLLTLIALAFLTLFLSAGIAPGAKEVGSSTEPLFLGFQTIFGDGIGVKVLAMIAAAGLIASFHAIIYAYGRNIYSLARAGYFPKWLSVTHGERKTPHVALFAGATLGFVVALAMQYSGSKLVGAALLNMAVFGAMISYIMQLMSFILLRSKLPHIERPFVSPLGVPGAVVALVIAVVTLISLFLNPEYRPGVWGCAIWFLVGIAYFGLYGRHHLVKSPEEAFAIGHRSKGGATAPGLAD</sequence>
<dbReference type="EMBL" id="BJYZ01000002">
    <property type="protein sequence ID" value="GEO36284.1"/>
    <property type="molecule type" value="Genomic_DNA"/>
</dbReference>
<evidence type="ECO:0000256" key="2">
    <source>
        <dbReference type="ARBA" id="ARBA00022692"/>
    </source>
</evidence>
<comment type="subcellular location">
    <subcellularLocation>
        <location evidence="1">Membrane</location>
        <topology evidence="1">Multi-pass membrane protein</topology>
    </subcellularLocation>
</comment>
<keyword evidence="8" id="KW-1185">Reference proteome</keyword>
<evidence type="ECO:0000256" key="5">
    <source>
        <dbReference type="SAM" id="Phobius"/>
    </source>
</evidence>
<dbReference type="AlphaFoldDB" id="A0A512DIH7"/>
<dbReference type="GO" id="GO:0016020">
    <property type="term" value="C:membrane"/>
    <property type="evidence" value="ECO:0007669"/>
    <property type="project" value="UniProtKB-SubCell"/>
</dbReference>
<feature type="transmembrane region" description="Helical" evidence="5">
    <location>
        <begin position="208"/>
        <end position="231"/>
    </location>
</feature>
<keyword evidence="2 5" id="KW-0812">Transmembrane</keyword>
<reference evidence="7 8" key="1">
    <citation type="submission" date="2019-07" db="EMBL/GenBank/DDBJ databases">
        <title>Whole genome shotgun sequence of Skermanella aerolata NBRC 106429.</title>
        <authorList>
            <person name="Hosoyama A."/>
            <person name="Uohara A."/>
            <person name="Ohji S."/>
            <person name="Ichikawa N."/>
        </authorList>
    </citation>
    <scope>NUCLEOTIDE SEQUENCE [LARGE SCALE GENOMIC DNA]</scope>
    <source>
        <strain evidence="7 8">NBRC 106429</strain>
    </source>
</reference>
<feature type="transmembrane region" description="Helical" evidence="5">
    <location>
        <begin position="143"/>
        <end position="161"/>
    </location>
</feature>
<gene>
    <name evidence="7" type="ORF">SAE02_04320</name>
</gene>
<evidence type="ECO:0000259" key="6">
    <source>
        <dbReference type="Pfam" id="PF00324"/>
    </source>
</evidence>
<dbReference type="Proteomes" id="UP000321523">
    <property type="component" value="Unassembled WGS sequence"/>
</dbReference>
<accession>A0A512DIH7</accession>
<evidence type="ECO:0000313" key="7">
    <source>
        <dbReference type="EMBL" id="GEO36284.1"/>
    </source>
</evidence>
<keyword evidence="3 5" id="KW-1133">Transmembrane helix</keyword>
<evidence type="ECO:0000256" key="1">
    <source>
        <dbReference type="ARBA" id="ARBA00004141"/>
    </source>
</evidence>
<proteinExistence type="predicted"/>
<keyword evidence="4 5" id="KW-0472">Membrane</keyword>
<dbReference type="PANTHER" id="PTHR42770">
    <property type="entry name" value="AMINO ACID TRANSPORTER-RELATED"/>
    <property type="match status" value="1"/>
</dbReference>
<protein>
    <submittedName>
        <fullName evidence="7">Amino acid ABC transporter permease</fullName>
    </submittedName>
</protein>
<feature type="transmembrane region" description="Helical" evidence="5">
    <location>
        <begin position="444"/>
        <end position="462"/>
    </location>
</feature>